<feature type="domain" description="Major facilitator superfamily (MFS) profile" evidence="8">
    <location>
        <begin position="6"/>
        <end position="386"/>
    </location>
</feature>
<feature type="transmembrane region" description="Helical" evidence="7">
    <location>
        <begin position="299"/>
        <end position="317"/>
    </location>
</feature>
<feature type="transmembrane region" description="Helical" evidence="7">
    <location>
        <begin position="338"/>
        <end position="355"/>
    </location>
</feature>
<gene>
    <name evidence="9" type="ORF">HF838_12430</name>
</gene>
<feature type="transmembrane region" description="Helical" evidence="7">
    <location>
        <begin position="201"/>
        <end position="222"/>
    </location>
</feature>
<dbReference type="Proteomes" id="UP000561326">
    <property type="component" value="Unassembled WGS sequence"/>
</dbReference>
<dbReference type="RefSeq" id="WP_168975391.1">
    <property type="nucleotide sequence ID" value="NZ_JABAGO010000022.1"/>
</dbReference>
<keyword evidence="4 7" id="KW-0812">Transmembrane</keyword>
<keyword evidence="6 7" id="KW-0472">Membrane</keyword>
<feature type="transmembrane region" description="Helical" evidence="7">
    <location>
        <begin position="159"/>
        <end position="180"/>
    </location>
</feature>
<keyword evidence="5 7" id="KW-1133">Transmembrane helix</keyword>
<comment type="caution">
    <text evidence="9">The sequence shown here is derived from an EMBL/GenBank/DDBJ whole genome shotgun (WGS) entry which is preliminary data.</text>
</comment>
<proteinExistence type="predicted"/>
<dbReference type="GO" id="GO:0022857">
    <property type="term" value="F:transmembrane transporter activity"/>
    <property type="evidence" value="ECO:0007669"/>
    <property type="project" value="InterPro"/>
</dbReference>
<evidence type="ECO:0000256" key="3">
    <source>
        <dbReference type="ARBA" id="ARBA00022475"/>
    </source>
</evidence>
<evidence type="ECO:0000256" key="6">
    <source>
        <dbReference type="ARBA" id="ARBA00023136"/>
    </source>
</evidence>
<dbReference type="Pfam" id="PF07690">
    <property type="entry name" value="MFS_1"/>
    <property type="match status" value="1"/>
</dbReference>
<dbReference type="InterPro" id="IPR011701">
    <property type="entry name" value="MFS"/>
</dbReference>
<dbReference type="PANTHER" id="PTHR43124:SF3">
    <property type="entry name" value="CHLORAMPHENICOL EFFLUX PUMP RV0191"/>
    <property type="match status" value="1"/>
</dbReference>
<protein>
    <submittedName>
        <fullName evidence="9">MFS transporter</fullName>
    </submittedName>
</protein>
<dbReference type="AlphaFoldDB" id="A0A848CZX9"/>
<dbReference type="GO" id="GO:0005886">
    <property type="term" value="C:plasma membrane"/>
    <property type="evidence" value="ECO:0007669"/>
    <property type="project" value="UniProtKB-SubCell"/>
</dbReference>
<evidence type="ECO:0000256" key="5">
    <source>
        <dbReference type="ARBA" id="ARBA00022989"/>
    </source>
</evidence>
<dbReference type="PROSITE" id="PS50850">
    <property type="entry name" value="MFS"/>
    <property type="match status" value="1"/>
</dbReference>
<evidence type="ECO:0000256" key="7">
    <source>
        <dbReference type="SAM" id="Phobius"/>
    </source>
</evidence>
<reference evidence="9 10" key="1">
    <citation type="submission" date="2020-04" db="EMBL/GenBank/DDBJ databases">
        <authorList>
            <person name="Hitch T.C.A."/>
            <person name="Wylensek D."/>
            <person name="Clavel T."/>
        </authorList>
    </citation>
    <scope>NUCLEOTIDE SEQUENCE [LARGE SCALE GENOMIC DNA]</scope>
    <source>
        <strain evidence="9 10">WB01_D5_05</strain>
    </source>
</reference>
<dbReference type="InterPro" id="IPR020846">
    <property type="entry name" value="MFS_dom"/>
</dbReference>
<dbReference type="PANTHER" id="PTHR43124">
    <property type="entry name" value="PURINE EFFLUX PUMP PBUE"/>
    <property type="match status" value="1"/>
</dbReference>
<evidence type="ECO:0000256" key="4">
    <source>
        <dbReference type="ARBA" id="ARBA00022692"/>
    </source>
</evidence>
<keyword evidence="2" id="KW-0813">Transport</keyword>
<feature type="transmembrane region" description="Helical" evidence="7">
    <location>
        <begin position="44"/>
        <end position="65"/>
    </location>
</feature>
<feature type="transmembrane region" description="Helical" evidence="7">
    <location>
        <begin position="361"/>
        <end position="382"/>
    </location>
</feature>
<dbReference type="CDD" id="cd17474">
    <property type="entry name" value="MFS_YfmO_like"/>
    <property type="match status" value="1"/>
</dbReference>
<evidence type="ECO:0000256" key="1">
    <source>
        <dbReference type="ARBA" id="ARBA00004651"/>
    </source>
</evidence>
<dbReference type="PRINTS" id="PR01036">
    <property type="entry name" value="TCRTETB"/>
</dbReference>
<accession>A0A848CZX9</accession>
<evidence type="ECO:0000256" key="2">
    <source>
        <dbReference type="ARBA" id="ARBA00022448"/>
    </source>
</evidence>
<dbReference type="EMBL" id="JABAGO010000022">
    <property type="protein sequence ID" value="NME99066.1"/>
    <property type="molecule type" value="Genomic_DNA"/>
</dbReference>
<dbReference type="SUPFAM" id="SSF103473">
    <property type="entry name" value="MFS general substrate transporter"/>
    <property type="match status" value="1"/>
</dbReference>
<evidence type="ECO:0000313" key="9">
    <source>
        <dbReference type="EMBL" id="NME99066.1"/>
    </source>
</evidence>
<comment type="subcellular location">
    <subcellularLocation>
        <location evidence="1">Cell membrane</location>
        <topology evidence="1">Multi-pass membrane protein</topology>
    </subcellularLocation>
</comment>
<feature type="transmembrane region" description="Helical" evidence="7">
    <location>
        <begin position="77"/>
        <end position="99"/>
    </location>
</feature>
<feature type="transmembrane region" description="Helical" evidence="7">
    <location>
        <begin position="134"/>
        <end position="153"/>
    </location>
</feature>
<evidence type="ECO:0000313" key="10">
    <source>
        <dbReference type="Proteomes" id="UP000561326"/>
    </source>
</evidence>
<feature type="transmembrane region" description="Helical" evidence="7">
    <location>
        <begin position="105"/>
        <end position="122"/>
    </location>
</feature>
<keyword evidence="3" id="KW-1003">Cell membrane</keyword>
<organism evidence="9 10">
    <name type="scientific">Aneurinibacillus aneurinilyticus</name>
    <name type="common">Bacillus aneurinolyticus</name>
    <dbReference type="NCBI Taxonomy" id="1391"/>
    <lineage>
        <taxon>Bacteria</taxon>
        <taxon>Bacillati</taxon>
        <taxon>Bacillota</taxon>
        <taxon>Bacilli</taxon>
        <taxon>Bacillales</taxon>
        <taxon>Paenibacillaceae</taxon>
        <taxon>Aneurinibacillus group</taxon>
        <taxon>Aneurinibacillus</taxon>
    </lineage>
</organism>
<dbReference type="Gene3D" id="1.20.1720.10">
    <property type="entry name" value="Multidrug resistance protein D"/>
    <property type="match status" value="1"/>
</dbReference>
<dbReference type="InterPro" id="IPR050189">
    <property type="entry name" value="MFS_Efflux_Transporters"/>
</dbReference>
<evidence type="ECO:0000259" key="8">
    <source>
        <dbReference type="PROSITE" id="PS50850"/>
    </source>
</evidence>
<sequence>MNVRLILYILGISALVGSISQNIYTPILPEIQRTFHTTPYLTNLTISVFTIALAIMQIVYGPFIDSKGRKKILLPSMLLYVVASIGCAFSSSIYALLLFRTLQGIGAAAIPVVAATVIGDLFEGKQRGKALSTYQMLLSLASVIGPLIGGFIGAKSGHFGVFFFLSISGLILLLLNLRFLPETKPENGQTRKLSLTRFSTIARNSTGLAVLVLGFTQFYTFYSFLVFLPSILNHIYSISPEKIGVAFLPLSLCVMLGSFLSGRLQGDIKPTNSLLYTCLLNVLSVVLFIALAHVSIVCMIIIIALYGLTVGFSMPIQSRLLTDEFLHERATAISMYNFVRYIGMAIGPIAGSFLVQGGNFFLPFSFAALLFGGAILFSWRWLQKTEQSCSMGTDT</sequence>
<feature type="transmembrane region" description="Helical" evidence="7">
    <location>
        <begin position="274"/>
        <end position="293"/>
    </location>
</feature>
<feature type="transmembrane region" description="Helical" evidence="7">
    <location>
        <begin position="242"/>
        <end position="262"/>
    </location>
</feature>
<dbReference type="InterPro" id="IPR036259">
    <property type="entry name" value="MFS_trans_sf"/>
</dbReference>
<name>A0A848CZX9_ANEAE</name>